<dbReference type="EMBL" id="VIGC01000050">
    <property type="protein sequence ID" value="TQE93114.1"/>
    <property type="molecule type" value="Genomic_DNA"/>
</dbReference>
<sequence length="486" mass="55063">MDRQPNLIFLMPDQLRHDFLSCYGATFVETPHIDSLAAHGVRYTRAYSTSPVCVPARASLLTGMNALKNGVTDNGQWLRPDLAAMGIHTWPEILARHGYYTAAIGKMHFYPWDIKHGFQYRVAAEDKRWIHVRDDYYHFLRERGHRKYHGNEHEGYYENKGAIINKLPWEYSVDHFVGQEAVRFIRQYGNDGPFALMVGFPGPHCPYDPNEEFLDAVDPERLPPAVPEVPGAAPGLRANNIEGNRKPWNGVDYSEFTEAHKQKIRHHYAALVKQIDEEVGQILQALEEEGLLENTVILFASDHGDYLGDHNLIGKGTFFEASIHIPLIVRLPRRAEATVVDDLVELGDVTATLLALAGCPVPGYMDSRPLPGLGLGVAEGRDYSIGMVSDGWMIFDGRWKLAKYKTGEILFFDLDNDPHEQHNLLWDPAHRERYLAMDARLTQAIMEAVTASHADKRVYHNSLSGDPSFGRESWTRPYPQRWNGAP</sequence>
<accession>A0A540V8Q8</accession>
<evidence type="ECO:0000256" key="1">
    <source>
        <dbReference type="ARBA" id="ARBA00008779"/>
    </source>
</evidence>
<name>A0A540V8Q8_9CHLR</name>
<dbReference type="Proteomes" id="UP000317371">
    <property type="component" value="Unassembled WGS sequence"/>
</dbReference>
<dbReference type="OrthoDB" id="9762324at2"/>
<dbReference type="Pfam" id="PF00884">
    <property type="entry name" value="Sulfatase"/>
    <property type="match status" value="1"/>
</dbReference>
<dbReference type="AlphaFoldDB" id="A0A540V8Q8"/>
<dbReference type="InterPro" id="IPR000917">
    <property type="entry name" value="Sulfatase_N"/>
</dbReference>
<proteinExistence type="inferred from homology"/>
<feature type="domain" description="Sulfatase N-terminal" evidence="4">
    <location>
        <begin position="5"/>
        <end position="358"/>
    </location>
</feature>
<comment type="caution">
    <text evidence="5">The sequence shown here is derived from an EMBL/GenBank/DDBJ whole genome shotgun (WGS) entry which is preliminary data.</text>
</comment>
<keyword evidence="6" id="KW-1185">Reference proteome</keyword>
<evidence type="ECO:0000259" key="4">
    <source>
        <dbReference type="Pfam" id="PF00884"/>
    </source>
</evidence>
<dbReference type="GO" id="GO:0008484">
    <property type="term" value="F:sulfuric ester hydrolase activity"/>
    <property type="evidence" value="ECO:0007669"/>
    <property type="project" value="TreeGrafter"/>
</dbReference>
<keyword evidence="2" id="KW-0479">Metal-binding</keyword>
<dbReference type="GO" id="GO:0046872">
    <property type="term" value="F:metal ion binding"/>
    <property type="evidence" value="ECO:0007669"/>
    <property type="project" value="UniProtKB-KW"/>
</dbReference>
<evidence type="ECO:0000256" key="2">
    <source>
        <dbReference type="ARBA" id="ARBA00022723"/>
    </source>
</evidence>
<dbReference type="SUPFAM" id="SSF53649">
    <property type="entry name" value="Alkaline phosphatase-like"/>
    <property type="match status" value="1"/>
</dbReference>
<dbReference type="PANTHER" id="PTHR45953:SF1">
    <property type="entry name" value="IDURONATE 2-SULFATASE"/>
    <property type="match status" value="1"/>
</dbReference>
<evidence type="ECO:0000256" key="3">
    <source>
        <dbReference type="ARBA" id="ARBA00022801"/>
    </source>
</evidence>
<evidence type="ECO:0000313" key="6">
    <source>
        <dbReference type="Proteomes" id="UP000317371"/>
    </source>
</evidence>
<gene>
    <name evidence="5" type="ORF">FKZ61_22780</name>
</gene>
<dbReference type="InterPro" id="IPR024607">
    <property type="entry name" value="Sulfatase_CS"/>
</dbReference>
<dbReference type="GO" id="GO:0016740">
    <property type="term" value="F:transferase activity"/>
    <property type="evidence" value="ECO:0007669"/>
    <property type="project" value="UniProtKB-KW"/>
</dbReference>
<evidence type="ECO:0000313" key="5">
    <source>
        <dbReference type="EMBL" id="TQE93114.1"/>
    </source>
</evidence>
<dbReference type="GO" id="GO:0005737">
    <property type="term" value="C:cytoplasm"/>
    <property type="evidence" value="ECO:0007669"/>
    <property type="project" value="TreeGrafter"/>
</dbReference>
<dbReference type="InParanoid" id="A0A540V8Q8"/>
<keyword evidence="5" id="KW-0808">Transferase</keyword>
<protein>
    <submittedName>
        <fullName evidence="5">Sulfatase-like hydrolase/transferase</fullName>
    </submittedName>
</protein>
<dbReference type="PROSITE" id="PS00149">
    <property type="entry name" value="SULFATASE_2"/>
    <property type="match status" value="1"/>
</dbReference>
<dbReference type="InterPro" id="IPR017850">
    <property type="entry name" value="Alkaline_phosphatase_core_sf"/>
</dbReference>
<reference evidence="5 6" key="1">
    <citation type="submission" date="2019-06" db="EMBL/GenBank/DDBJ databases">
        <title>Genome sequence of Litorilinea aerophila BAA-2444.</title>
        <authorList>
            <person name="Maclea K.S."/>
            <person name="Maurais E.G."/>
            <person name="Iannazzi L.C."/>
        </authorList>
    </citation>
    <scope>NUCLEOTIDE SEQUENCE [LARGE SCALE GENOMIC DNA]</scope>
    <source>
        <strain evidence="5 6">ATCC BAA-2444</strain>
    </source>
</reference>
<dbReference type="Gene3D" id="3.40.720.10">
    <property type="entry name" value="Alkaline Phosphatase, subunit A"/>
    <property type="match status" value="1"/>
</dbReference>
<keyword evidence="3 5" id="KW-0378">Hydrolase</keyword>
<dbReference type="RefSeq" id="WP_141612486.1">
    <property type="nucleotide sequence ID" value="NZ_VIGC02000050.1"/>
</dbReference>
<comment type="similarity">
    <text evidence="1">Belongs to the sulfatase family.</text>
</comment>
<dbReference type="PANTHER" id="PTHR45953">
    <property type="entry name" value="IDURONATE 2-SULFATASE"/>
    <property type="match status" value="1"/>
</dbReference>
<organism evidence="5 6">
    <name type="scientific">Litorilinea aerophila</name>
    <dbReference type="NCBI Taxonomy" id="1204385"/>
    <lineage>
        <taxon>Bacteria</taxon>
        <taxon>Bacillati</taxon>
        <taxon>Chloroflexota</taxon>
        <taxon>Caldilineae</taxon>
        <taxon>Caldilineales</taxon>
        <taxon>Caldilineaceae</taxon>
        <taxon>Litorilinea</taxon>
    </lineage>
</organism>